<dbReference type="EMBL" id="BAKI01000003">
    <property type="protein sequence ID" value="GAF35544.1"/>
    <property type="molecule type" value="Genomic_DNA"/>
</dbReference>
<protein>
    <submittedName>
        <fullName evidence="1">Uncharacterized protein</fullName>
    </submittedName>
</protein>
<dbReference type="AlphaFoldDB" id="X0P9B9"/>
<gene>
    <name evidence="1" type="ORF">JCM14108_437</name>
</gene>
<proteinExistence type="predicted"/>
<name>X0P9B9_9LACO</name>
<sequence length="66" mass="7713">MRSKAINARSIRRRFRKSEVWIFETNPLYAVALLSRTAHTAKPLTPKATKKTPQKLNQLKLLGRFY</sequence>
<accession>X0P9B9</accession>
<organism evidence="1 2">
    <name type="scientific">Lentilactobacillus farraginis DSM 18382 = JCM 14108</name>
    <dbReference type="NCBI Taxonomy" id="1423743"/>
    <lineage>
        <taxon>Bacteria</taxon>
        <taxon>Bacillati</taxon>
        <taxon>Bacillota</taxon>
        <taxon>Bacilli</taxon>
        <taxon>Lactobacillales</taxon>
        <taxon>Lactobacillaceae</taxon>
        <taxon>Lentilactobacillus</taxon>
    </lineage>
</organism>
<evidence type="ECO:0000313" key="2">
    <source>
        <dbReference type="Proteomes" id="UP000019488"/>
    </source>
</evidence>
<dbReference type="Proteomes" id="UP000019488">
    <property type="component" value="Unassembled WGS sequence"/>
</dbReference>
<evidence type="ECO:0000313" key="1">
    <source>
        <dbReference type="EMBL" id="GAF35544.1"/>
    </source>
</evidence>
<reference evidence="1" key="1">
    <citation type="journal article" date="2014" name="Genome Announc.">
        <title>Draft Genome Sequences of Two Lactobacillus Strains, L. farraginis JCM 14108T and L. composti JCM 14202T, Isolated from Compost of Distilled Shochu Residue.</title>
        <authorList>
            <person name="Yuki M."/>
            <person name="Oshima K."/>
            <person name="Suda W."/>
            <person name="Kitahara M."/>
            <person name="Kitamura K."/>
            <person name="Iida T."/>
            <person name="Hattori M."/>
            <person name="Ohkuma M."/>
        </authorList>
    </citation>
    <scope>NUCLEOTIDE SEQUENCE [LARGE SCALE GENOMIC DNA]</scope>
    <source>
        <strain evidence="1">JCM 14108</strain>
    </source>
</reference>
<comment type="caution">
    <text evidence="1">The sequence shown here is derived from an EMBL/GenBank/DDBJ whole genome shotgun (WGS) entry which is preliminary data.</text>
</comment>